<evidence type="ECO:0000256" key="1">
    <source>
        <dbReference type="ARBA" id="ARBA00004193"/>
    </source>
</evidence>
<evidence type="ECO:0000313" key="10">
    <source>
        <dbReference type="Proteomes" id="UP000433493"/>
    </source>
</evidence>
<keyword evidence="3" id="KW-1003">Cell membrane</keyword>
<feature type="chain" id="PRO_5038941495" evidence="7">
    <location>
        <begin position="23"/>
        <end position="367"/>
    </location>
</feature>
<evidence type="ECO:0000256" key="5">
    <source>
        <dbReference type="ARBA" id="ARBA00023136"/>
    </source>
</evidence>
<dbReference type="CDD" id="cd06354">
    <property type="entry name" value="PBP1_PrnA-like"/>
    <property type="match status" value="1"/>
</dbReference>
<dbReference type="Proteomes" id="UP000433493">
    <property type="component" value="Unassembled WGS sequence"/>
</dbReference>
<sequence length="367" mass="38109">MPTRKKLIPLLSIAAVSALVLSACGQAPEDTTSTEGAGGGADAGDFTACMVSDEGGFDDKSFNQLAHDGLVQAETELGVNTLEAESTSPDDFTPNLQTMVDQSCNIIIPVGFMLADATQAVADANPETHFAIIDVDYLEGDNILQINYDTAQAAFLAGYASAGFSESGIVATYGGSQIPSVTIFMDGFADGVAYYNEQKGADVQVLGWNVESQTGEFVGNFTDNTKAKQITEGFLAQGADVILPVGGPLYQGAAEAIRADGDSAVLLGVDSDLTIGEPGYSDIIFVSILKGLDVTVFDAIENALNGTFAGGTIYTGTLENEGVGISGFGEFESQLPDGMLEELDTIKQQIISGEIVVESPSSPSQAE</sequence>
<dbReference type="GO" id="GO:0005886">
    <property type="term" value="C:plasma membrane"/>
    <property type="evidence" value="ECO:0007669"/>
    <property type="project" value="UniProtKB-SubCell"/>
</dbReference>
<evidence type="ECO:0000256" key="3">
    <source>
        <dbReference type="ARBA" id="ARBA00022475"/>
    </source>
</evidence>
<comment type="similarity">
    <text evidence="2">Belongs to the BMP lipoprotein family.</text>
</comment>
<name>A0A7J5BH89_9MICO</name>
<feature type="signal peptide" evidence="7">
    <location>
        <begin position="1"/>
        <end position="22"/>
    </location>
</feature>
<dbReference type="AlphaFoldDB" id="A0A7J5BH89"/>
<keyword evidence="5" id="KW-0472">Membrane</keyword>
<comment type="subcellular location">
    <subcellularLocation>
        <location evidence="1">Cell membrane</location>
        <topology evidence="1">Lipid-anchor</topology>
    </subcellularLocation>
</comment>
<reference evidence="9 10" key="1">
    <citation type="submission" date="2019-09" db="EMBL/GenBank/DDBJ databases">
        <title>Phylogeny of genus Pseudoclavibacter and closely related genus.</title>
        <authorList>
            <person name="Li Y."/>
        </authorList>
    </citation>
    <scope>NUCLEOTIDE SEQUENCE [LARGE SCALE GENOMIC DNA]</scope>
    <source>
        <strain evidence="9 10">KCTC 13959</strain>
    </source>
</reference>
<dbReference type="PANTHER" id="PTHR34296">
    <property type="entry name" value="TRANSCRIPTIONAL ACTIVATOR PROTEIN MED"/>
    <property type="match status" value="1"/>
</dbReference>
<evidence type="ECO:0000313" key="9">
    <source>
        <dbReference type="EMBL" id="KAB1644779.1"/>
    </source>
</evidence>
<dbReference type="Gene3D" id="3.40.50.2300">
    <property type="match status" value="2"/>
</dbReference>
<organism evidence="9 10">
    <name type="scientific">Gulosibacter chungangensis</name>
    <dbReference type="NCBI Taxonomy" id="979746"/>
    <lineage>
        <taxon>Bacteria</taxon>
        <taxon>Bacillati</taxon>
        <taxon>Actinomycetota</taxon>
        <taxon>Actinomycetes</taxon>
        <taxon>Micrococcales</taxon>
        <taxon>Microbacteriaceae</taxon>
        <taxon>Gulosibacter</taxon>
    </lineage>
</organism>
<comment type="caution">
    <text evidence="9">The sequence shown here is derived from an EMBL/GenBank/DDBJ whole genome shotgun (WGS) entry which is preliminary data.</text>
</comment>
<protein>
    <submittedName>
        <fullName evidence="9">BMP family ABC transporter substrate-binding protein</fullName>
    </submittedName>
</protein>
<evidence type="ECO:0000259" key="8">
    <source>
        <dbReference type="Pfam" id="PF02608"/>
    </source>
</evidence>
<keyword evidence="4 7" id="KW-0732">Signal</keyword>
<dbReference type="EMBL" id="WBKB01000001">
    <property type="protein sequence ID" value="KAB1644779.1"/>
    <property type="molecule type" value="Genomic_DNA"/>
</dbReference>
<proteinExistence type="inferred from homology"/>
<feature type="domain" description="ABC transporter substrate-binding protein PnrA-like" evidence="8">
    <location>
        <begin position="48"/>
        <end position="358"/>
    </location>
</feature>
<dbReference type="RefSeq" id="WP_158050792.1">
    <property type="nucleotide sequence ID" value="NZ_WBKB01000001.1"/>
</dbReference>
<keyword evidence="10" id="KW-1185">Reference proteome</keyword>
<dbReference type="OrthoDB" id="9784230at2"/>
<dbReference type="SUPFAM" id="SSF53822">
    <property type="entry name" value="Periplasmic binding protein-like I"/>
    <property type="match status" value="1"/>
</dbReference>
<dbReference type="Pfam" id="PF02608">
    <property type="entry name" value="Bmp"/>
    <property type="match status" value="1"/>
</dbReference>
<gene>
    <name evidence="9" type="ORF">F8O05_00400</name>
</gene>
<evidence type="ECO:0000256" key="6">
    <source>
        <dbReference type="ARBA" id="ARBA00023288"/>
    </source>
</evidence>
<evidence type="ECO:0000256" key="4">
    <source>
        <dbReference type="ARBA" id="ARBA00022729"/>
    </source>
</evidence>
<dbReference type="InterPro" id="IPR028082">
    <property type="entry name" value="Peripla_BP_I"/>
</dbReference>
<dbReference type="InterPro" id="IPR003760">
    <property type="entry name" value="PnrA-like"/>
</dbReference>
<dbReference type="PANTHER" id="PTHR34296:SF2">
    <property type="entry name" value="ABC TRANSPORTER GUANOSINE-BINDING PROTEIN NUPN"/>
    <property type="match status" value="1"/>
</dbReference>
<dbReference type="PROSITE" id="PS51257">
    <property type="entry name" value="PROKAR_LIPOPROTEIN"/>
    <property type="match status" value="1"/>
</dbReference>
<keyword evidence="6" id="KW-0449">Lipoprotein</keyword>
<accession>A0A7J5BH89</accession>
<dbReference type="InterPro" id="IPR050957">
    <property type="entry name" value="BMP_lipoprotein"/>
</dbReference>
<evidence type="ECO:0000256" key="7">
    <source>
        <dbReference type="SAM" id="SignalP"/>
    </source>
</evidence>
<evidence type="ECO:0000256" key="2">
    <source>
        <dbReference type="ARBA" id="ARBA00008610"/>
    </source>
</evidence>